<dbReference type="Proteomes" id="UP000092124">
    <property type="component" value="Unassembled WGS sequence"/>
</dbReference>
<dbReference type="EMBL" id="LZPO01078626">
    <property type="protein sequence ID" value="OBS67570.1"/>
    <property type="molecule type" value="Genomic_DNA"/>
</dbReference>
<comment type="caution">
    <text evidence="1">The sequence shown here is derived from an EMBL/GenBank/DDBJ whole genome shotgun (WGS) entry which is preliminary data.</text>
</comment>
<dbReference type="OrthoDB" id="9836436at2759"/>
<gene>
    <name evidence="1" type="ORF">A6R68_03905</name>
</gene>
<evidence type="ECO:0000313" key="1">
    <source>
        <dbReference type="EMBL" id="OBS67570.1"/>
    </source>
</evidence>
<accession>A0A1A6GPE7</accession>
<evidence type="ECO:0008006" key="3">
    <source>
        <dbReference type="Google" id="ProtNLM"/>
    </source>
</evidence>
<reference evidence="1 2" key="1">
    <citation type="submission" date="2016-06" db="EMBL/GenBank/DDBJ databases">
        <title>The Draft Genome Sequence and Annotation of the Desert Woodrat Neotoma lepida.</title>
        <authorList>
            <person name="Campbell M."/>
            <person name="Oakeson K.F."/>
            <person name="Yandell M."/>
            <person name="Halpert J.R."/>
            <person name="Dearing D."/>
        </authorList>
    </citation>
    <scope>NUCLEOTIDE SEQUENCE [LARGE SCALE GENOMIC DNA]</scope>
    <source>
        <strain evidence="1">417</strain>
        <tissue evidence="1">Liver</tissue>
    </source>
</reference>
<protein>
    <recommendedName>
        <fullName evidence="3">TRPC5 opposite strand protein</fullName>
    </recommendedName>
</protein>
<evidence type="ECO:0000313" key="2">
    <source>
        <dbReference type="Proteomes" id="UP000092124"/>
    </source>
</evidence>
<proteinExistence type="predicted"/>
<name>A0A1A6GPE7_NEOLE</name>
<sequence>MEAVSIPALVAGLVDCVAQLIRTAEELLQFISQEQVPSAQQNVTVEEAAAAVPPPPEEDSLPDLADLSDLESILSIKGDEDLIMDMEEAMIDVNDIYKEILPAIKDDTETQPEGSEDGVLA</sequence>
<keyword evidence="2" id="KW-1185">Reference proteome</keyword>
<organism evidence="1 2">
    <name type="scientific">Neotoma lepida</name>
    <name type="common">Desert woodrat</name>
    <dbReference type="NCBI Taxonomy" id="56216"/>
    <lineage>
        <taxon>Eukaryota</taxon>
        <taxon>Metazoa</taxon>
        <taxon>Chordata</taxon>
        <taxon>Craniata</taxon>
        <taxon>Vertebrata</taxon>
        <taxon>Euteleostomi</taxon>
        <taxon>Mammalia</taxon>
        <taxon>Eutheria</taxon>
        <taxon>Euarchontoglires</taxon>
        <taxon>Glires</taxon>
        <taxon>Rodentia</taxon>
        <taxon>Myomorpha</taxon>
        <taxon>Muroidea</taxon>
        <taxon>Cricetidae</taxon>
        <taxon>Neotominae</taxon>
        <taxon>Neotoma</taxon>
    </lineage>
</organism>
<dbReference type="AlphaFoldDB" id="A0A1A6GPE7"/>